<dbReference type="InterPro" id="IPR018022">
    <property type="entry name" value="IPT"/>
</dbReference>
<dbReference type="Gene3D" id="3.40.50.300">
    <property type="entry name" value="P-loop containing nucleotide triphosphate hydrolases"/>
    <property type="match status" value="1"/>
</dbReference>
<evidence type="ECO:0000256" key="13">
    <source>
        <dbReference type="RuleBase" id="RU003785"/>
    </source>
</evidence>
<dbReference type="NCBIfam" id="TIGR00174">
    <property type="entry name" value="miaA"/>
    <property type="match status" value="1"/>
</dbReference>
<evidence type="ECO:0000256" key="12">
    <source>
        <dbReference type="RuleBase" id="RU003784"/>
    </source>
</evidence>
<dbReference type="EC" id="2.5.1.75" evidence="10"/>
<dbReference type="PANTHER" id="PTHR11088">
    <property type="entry name" value="TRNA DIMETHYLALLYLTRANSFERASE"/>
    <property type="match status" value="1"/>
</dbReference>
<comment type="subunit">
    <text evidence="10">Monomer.</text>
</comment>
<keyword evidence="6 10" id="KW-0547">Nucleotide-binding</keyword>
<proteinExistence type="inferred from homology"/>
<comment type="cofactor">
    <cofactor evidence="1 10">
        <name>Mg(2+)</name>
        <dbReference type="ChEBI" id="CHEBI:18420"/>
    </cofactor>
</comment>
<evidence type="ECO:0000256" key="3">
    <source>
        <dbReference type="ARBA" id="ARBA00005842"/>
    </source>
</evidence>
<organism evidence="14 15">
    <name type="scientific">Nocardioides panacihumi</name>
    <dbReference type="NCBI Taxonomy" id="400774"/>
    <lineage>
        <taxon>Bacteria</taxon>
        <taxon>Bacillati</taxon>
        <taxon>Actinomycetota</taxon>
        <taxon>Actinomycetes</taxon>
        <taxon>Propionibacteriales</taxon>
        <taxon>Nocardioidaceae</taxon>
        <taxon>Nocardioides</taxon>
    </lineage>
</organism>
<evidence type="ECO:0000256" key="4">
    <source>
        <dbReference type="ARBA" id="ARBA00022679"/>
    </source>
</evidence>
<comment type="similarity">
    <text evidence="3 10 13">Belongs to the IPP transferase family.</text>
</comment>
<evidence type="ECO:0000313" key="15">
    <source>
        <dbReference type="Proteomes" id="UP001500571"/>
    </source>
</evidence>
<dbReference type="PANTHER" id="PTHR11088:SF60">
    <property type="entry name" value="TRNA DIMETHYLALLYLTRANSFERASE"/>
    <property type="match status" value="1"/>
</dbReference>
<dbReference type="Gene3D" id="1.10.20.140">
    <property type="match status" value="1"/>
</dbReference>
<comment type="caution">
    <text evidence="10">Lacks conserved residue(s) required for the propagation of feature annotation.</text>
</comment>
<evidence type="ECO:0000313" key="14">
    <source>
        <dbReference type="EMBL" id="GAA1958217.1"/>
    </source>
</evidence>
<dbReference type="Pfam" id="PF01715">
    <property type="entry name" value="IPPT"/>
    <property type="match status" value="1"/>
</dbReference>
<gene>
    <name evidence="10 14" type="primary">miaA</name>
    <name evidence="14" type="ORF">GCM10009798_17250</name>
</gene>
<keyword evidence="8 10" id="KW-0460">Magnesium</keyword>
<comment type="catalytic activity">
    <reaction evidence="9 10 11">
        <text>adenosine(37) in tRNA + dimethylallyl diphosphate = N(6)-dimethylallyladenosine(37) in tRNA + diphosphate</text>
        <dbReference type="Rhea" id="RHEA:26482"/>
        <dbReference type="Rhea" id="RHEA-COMP:10162"/>
        <dbReference type="Rhea" id="RHEA-COMP:10375"/>
        <dbReference type="ChEBI" id="CHEBI:33019"/>
        <dbReference type="ChEBI" id="CHEBI:57623"/>
        <dbReference type="ChEBI" id="CHEBI:74411"/>
        <dbReference type="ChEBI" id="CHEBI:74415"/>
        <dbReference type="EC" id="2.5.1.75"/>
    </reaction>
</comment>
<sequence>MTFPHRVGGSASGAERFETLLTMTLTTAGHDATIVAVVGATAAGKTGLSLDLAERLGGEIVNTDAMQLYRGMDVGTAKLPSTQRRGIPHHLLDILDVTEPATVAEFQALARTTIADLRGRGRTPVLVGGSALYTRAVLDRFDFPGTDPVVRQRLERELEEHGVRPLFERLREVDPVSAGRIEPDNGRRIVRALEVVEITGEPFSARLPVQEYVDPHSIQVGVDIDRETLDARIAQRVDEMFDAGFVDEVERLLDHGLEGSRTAATAIGYREVAQHLAGVLTLEEAKLRTVVKTRQFARRQDAWFRKDPRVVWVAYDDPGRVEKAIAAVRRVSRGAPG</sequence>
<feature type="binding site" evidence="10">
    <location>
        <begin position="41"/>
        <end position="46"/>
    </location>
    <ligand>
        <name>substrate</name>
    </ligand>
</feature>
<evidence type="ECO:0000256" key="8">
    <source>
        <dbReference type="ARBA" id="ARBA00022842"/>
    </source>
</evidence>
<accession>A0ABN2QUC8</accession>
<evidence type="ECO:0000256" key="10">
    <source>
        <dbReference type="HAMAP-Rule" id="MF_00185"/>
    </source>
</evidence>
<keyword evidence="5 10" id="KW-0819">tRNA processing</keyword>
<keyword evidence="4 10" id="KW-0808">Transferase</keyword>
<dbReference type="InterPro" id="IPR027417">
    <property type="entry name" value="P-loop_NTPase"/>
</dbReference>
<feature type="site" description="Interaction with substrate tRNA" evidence="10">
    <location>
        <position position="130"/>
    </location>
</feature>
<comment type="function">
    <text evidence="2 10 12">Catalyzes the transfer of a dimethylallyl group onto the adenine at position 37 in tRNAs that read codons beginning with uridine, leading to the formation of N6-(dimethylallyl)adenosine (i(6)A).</text>
</comment>
<dbReference type="InterPro" id="IPR039657">
    <property type="entry name" value="Dimethylallyltransferase"/>
</dbReference>
<evidence type="ECO:0000256" key="5">
    <source>
        <dbReference type="ARBA" id="ARBA00022694"/>
    </source>
</evidence>
<feature type="binding site" evidence="10">
    <location>
        <begin position="39"/>
        <end position="46"/>
    </location>
    <ligand>
        <name>ATP</name>
        <dbReference type="ChEBI" id="CHEBI:30616"/>
    </ligand>
</feature>
<evidence type="ECO:0000256" key="1">
    <source>
        <dbReference type="ARBA" id="ARBA00001946"/>
    </source>
</evidence>
<keyword evidence="7 10" id="KW-0067">ATP-binding</keyword>
<protein>
    <recommendedName>
        <fullName evidence="10">tRNA dimethylallyltransferase</fullName>
        <ecNumber evidence="10">2.5.1.75</ecNumber>
    </recommendedName>
    <alternativeName>
        <fullName evidence="10">Dimethylallyl diphosphate:tRNA dimethylallyltransferase</fullName>
        <shortName evidence="10">DMAPP:tRNA dimethylallyltransferase</shortName>
        <shortName evidence="10">DMATase</shortName>
    </alternativeName>
    <alternativeName>
        <fullName evidence="10">Isopentenyl-diphosphate:tRNA isopentenyltransferase</fullName>
        <shortName evidence="10">IPP transferase</shortName>
        <shortName evidence="10">IPPT</shortName>
        <shortName evidence="10">IPTase</shortName>
    </alternativeName>
</protein>
<evidence type="ECO:0000256" key="2">
    <source>
        <dbReference type="ARBA" id="ARBA00003213"/>
    </source>
</evidence>
<evidence type="ECO:0000256" key="11">
    <source>
        <dbReference type="RuleBase" id="RU003783"/>
    </source>
</evidence>
<evidence type="ECO:0000256" key="7">
    <source>
        <dbReference type="ARBA" id="ARBA00022840"/>
    </source>
</evidence>
<evidence type="ECO:0000256" key="9">
    <source>
        <dbReference type="ARBA" id="ARBA00049563"/>
    </source>
</evidence>
<dbReference type="Proteomes" id="UP001500571">
    <property type="component" value="Unassembled WGS sequence"/>
</dbReference>
<comment type="caution">
    <text evidence="14">The sequence shown here is derived from an EMBL/GenBank/DDBJ whole genome shotgun (WGS) entry which is preliminary data.</text>
</comment>
<feature type="site" description="Interaction with substrate tRNA" evidence="10">
    <location>
        <position position="151"/>
    </location>
</feature>
<reference evidence="14 15" key="1">
    <citation type="journal article" date="2019" name="Int. J. Syst. Evol. Microbiol.">
        <title>The Global Catalogue of Microorganisms (GCM) 10K type strain sequencing project: providing services to taxonomists for standard genome sequencing and annotation.</title>
        <authorList>
            <consortium name="The Broad Institute Genomics Platform"/>
            <consortium name="The Broad Institute Genome Sequencing Center for Infectious Disease"/>
            <person name="Wu L."/>
            <person name="Ma J."/>
        </authorList>
    </citation>
    <scope>NUCLEOTIDE SEQUENCE [LARGE SCALE GENOMIC DNA]</scope>
    <source>
        <strain evidence="14 15">JCM 15309</strain>
    </source>
</reference>
<dbReference type="EMBL" id="BAAAPB010000001">
    <property type="protein sequence ID" value="GAA1958217.1"/>
    <property type="molecule type" value="Genomic_DNA"/>
</dbReference>
<name>A0ABN2QUC8_9ACTN</name>
<keyword evidence="15" id="KW-1185">Reference proteome</keyword>
<dbReference type="SUPFAM" id="SSF52540">
    <property type="entry name" value="P-loop containing nucleoside triphosphate hydrolases"/>
    <property type="match status" value="1"/>
</dbReference>
<evidence type="ECO:0000256" key="6">
    <source>
        <dbReference type="ARBA" id="ARBA00022741"/>
    </source>
</evidence>
<dbReference type="HAMAP" id="MF_00185">
    <property type="entry name" value="IPP_trans"/>
    <property type="match status" value="1"/>
</dbReference>